<sequence length="515" mass="56452">MSFITTKVKDKNIIGIDLGTTNTVASLVIDGKPKIIAHGNKNLLPSIVQQKSKDVFVVGEEAKKALKQSLPNTINVSKRLIGRKMHEIKDFVKSLPYKTTEVCNGDVWIKTDFGKYSPAQIGSKILESVKENATRFLQKFRKSSGSNKIKEDCELASTAINRAVITVPAYFNDSQRQETKNAGKQAGIDVVRVINEPTAAALAYGYKDKYKGEGKGKGNKDGEIIAVYDLGGGTFDISILELSDGLFYVKSTNGDTFLGGEDFDGAFLKLLCDIFATEEGVEIDVEDINTKNKIKIAAEEAKKTLSDKTHTNVYVENILLKNKKITDLDLKVSRTQLENVIKKIANRTVEKCNEALKDAQITNKDVDKVVLVGGMTRMPYIRKLVGDIFGKKPDTSVNPDEAVAIGAAIQGGIISGSVKDAVLLDVIPMSLGIETYGGVFNQIVRKNTSIPFKQEEIFTTSKDNQTEVAIKIFQGEDQNVKNNKYLGEIVLKDIPPAPKNVPKIKVSFTTDNDGF</sequence>
<keyword evidence="5" id="KW-1185">Reference proteome</keyword>
<keyword evidence="1 3" id="KW-0547">Nucleotide-binding</keyword>
<evidence type="ECO:0000256" key="3">
    <source>
        <dbReference type="RuleBase" id="RU003322"/>
    </source>
</evidence>
<dbReference type="STRING" id="646526.A0A1W0E782"/>
<dbReference type="Gene3D" id="3.90.640.10">
    <property type="entry name" value="Actin, Chain A, domain 4"/>
    <property type="match status" value="1"/>
</dbReference>
<dbReference type="OrthoDB" id="2401965at2759"/>
<evidence type="ECO:0000313" key="4">
    <source>
        <dbReference type="EMBL" id="OQS55088.1"/>
    </source>
</evidence>
<dbReference type="PRINTS" id="PR00301">
    <property type="entry name" value="HEATSHOCK70"/>
</dbReference>
<dbReference type="FunFam" id="3.90.640.10:FF:000003">
    <property type="entry name" value="Molecular chaperone DnaK"/>
    <property type="match status" value="1"/>
</dbReference>
<dbReference type="InterPro" id="IPR013126">
    <property type="entry name" value="Hsp_70_fam"/>
</dbReference>
<evidence type="ECO:0000256" key="2">
    <source>
        <dbReference type="ARBA" id="ARBA00022840"/>
    </source>
</evidence>
<accession>A0A1W0E782</accession>
<organism evidence="4 5">
    <name type="scientific">Ecytonucleospora hepatopenaei</name>
    <dbReference type="NCBI Taxonomy" id="646526"/>
    <lineage>
        <taxon>Eukaryota</taxon>
        <taxon>Fungi</taxon>
        <taxon>Fungi incertae sedis</taxon>
        <taxon>Microsporidia</taxon>
        <taxon>Enterocytozoonidae</taxon>
        <taxon>Ecytonucleospora</taxon>
    </lineage>
</organism>
<comment type="similarity">
    <text evidence="3">Belongs to the heat shock protein 70 family.</text>
</comment>
<dbReference type="InterPro" id="IPR018181">
    <property type="entry name" value="Heat_shock_70_CS"/>
</dbReference>
<dbReference type="InterPro" id="IPR029047">
    <property type="entry name" value="HSP70_peptide-bd_sf"/>
</dbReference>
<dbReference type="EMBL" id="MNPJ01000014">
    <property type="protein sequence ID" value="OQS55088.1"/>
    <property type="molecule type" value="Genomic_DNA"/>
</dbReference>
<dbReference type="SUPFAM" id="SSF100920">
    <property type="entry name" value="Heat shock protein 70kD (HSP70), peptide-binding domain"/>
    <property type="match status" value="1"/>
</dbReference>
<dbReference type="Gene3D" id="2.60.34.10">
    <property type="entry name" value="Substrate Binding Domain Of DNAk, Chain A, domain 1"/>
    <property type="match status" value="1"/>
</dbReference>
<dbReference type="PROSITE" id="PS01036">
    <property type="entry name" value="HSP70_3"/>
    <property type="match status" value="1"/>
</dbReference>
<dbReference type="SMR" id="A0A1W0E782"/>
<dbReference type="AlphaFoldDB" id="A0A1W0E782"/>
<comment type="caution">
    <text evidence="4">The sequence shown here is derived from an EMBL/GenBank/DDBJ whole genome shotgun (WGS) entry which is preliminary data.</text>
</comment>
<dbReference type="GO" id="GO:0140662">
    <property type="term" value="F:ATP-dependent protein folding chaperone"/>
    <property type="evidence" value="ECO:0007669"/>
    <property type="project" value="InterPro"/>
</dbReference>
<reference evidence="4 5" key="1">
    <citation type="journal article" date="2017" name="Environ. Microbiol.">
        <title>Decay of the glycolytic pathway and adaptation to intranuclear parasitism within Enterocytozoonidae microsporidia.</title>
        <authorList>
            <person name="Wiredu Boakye D."/>
            <person name="Jaroenlak P."/>
            <person name="Prachumwat A."/>
            <person name="Williams T.A."/>
            <person name="Bateman K.S."/>
            <person name="Itsathitphaisarn O."/>
            <person name="Sritunyalucksana K."/>
            <person name="Paszkiewicz K.H."/>
            <person name="Moore K.A."/>
            <person name="Stentiford G.D."/>
            <person name="Williams B.A."/>
        </authorList>
    </citation>
    <scope>NUCLEOTIDE SEQUENCE [LARGE SCALE GENOMIC DNA]</scope>
    <source>
        <strain evidence="4 5">TH1</strain>
    </source>
</reference>
<dbReference type="Gene3D" id="3.30.420.40">
    <property type="match status" value="2"/>
</dbReference>
<protein>
    <submittedName>
        <fullName evidence="4">HSP70</fullName>
    </submittedName>
</protein>
<evidence type="ECO:0000313" key="5">
    <source>
        <dbReference type="Proteomes" id="UP000192758"/>
    </source>
</evidence>
<name>A0A1W0E782_9MICR</name>
<dbReference type="GO" id="GO:0005524">
    <property type="term" value="F:ATP binding"/>
    <property type="evidence" value="ECO:0007669"/>
    <property type="project" value="UniProtKB-KW"/>
</dbReference>
<dbReference type="PANTHER" id="PTHR19375">
    <property type="entry name" value="HEAT SHOCK PROTEIN 70KDA"/>
    <property type="match status" value="1"/>
</dbReference>
<dbReference type="SUPFAM" id="SSF53067">
    <property type="entry name" value="Actin-like ATPase domain"/>
    <property type="match status" value="2"/>
</dbReference>
<dbReference type="PROSITE" id="PS00329">
    <property type="entry name" value="HSP70_2"/>
    <property type="match status" value="1"/>
</dbReference>
<dbReference type="Proteomes" id="UP000192758">
    <property type="component" value="Unassembled WGS sequence"/>
</dbReference>
<evidence type="ECO:0000256" key="1">
    <source>
        <dbReference type="ARBA" id="ARBA00022741"/>
    </source>
</evidence>
<gene>
    <name evidence="4" type="primary">HSP70</name>
    <name evidence="4" type="ORF">EHP00_318</name>
</gene>
<dbReference type="InterPro" id="IPR043129">
    <property type="entry name" value="ATPase_NBD"/>
</dbReference>
<proteinExistence type="inferred from homology"/>
<dbReference type="Pfam" id="PF00012">
    <property type="entry name" value="HSP70"/>
    <property type="match status" value="1"/>
</dbReference>
<keyword evidence="2 3" id="KW-0067">ATP-binding</keyword>
<dbReference type="VEuPathDB" id="MicrosporidiaDB:EHP00_318"/>